<dbReference type="SUPFAM" id="SSF55804">
    <property type="entry name" value="Phoshotransferase/anion transport protein"/>
    <property type="match status" value="1"/>
</dbReference>
<sequence>MKLVDLLPPERVFVNIDIAEREQLLAFFAEKAGALGLVGSDECLQALTDREELGSTGLGKGIAIPHARIPSLETPVAMLATLARPIDFDAPDQEPIDIAVMLLLPKQSGEQIKVLSQVARFARQDSVVDELRRADTTEQVLVILADAEDDL</sequence>
<proteinExistence type="predicted"/>
<dbReference type="Pfam" id="PF00359">
    <property type="entry name" value="PTS_EIIA_2"/>
    <property type="match status" value="1"/>
</dbReference>
<dbReference type="EMBL" id="FXWK01000001">
    <property type="protein sequence ID" value="SMQ63943.1"/>
    <property type="molecule type" value="Genomic_DNA"/>
</dbReference>
<dbReference type="PROSITE" id="PS00372">
    <property type="entry name" value="PTS_EIIA_TYPE_2_HIS"/>
    <property type="match status" value="1"/>
</dbReference>
<reference evidence="3" key="1">
    <citation type="submission" date="2017-04" db="EMBL/GenBank/DDBJ databases">
        <authorList>
            <person name="Varghese N."/>
            <person name="Submissions S."/>
        </authorList>
    </citation>
    <scope>NUCLEOTIDE SEQUENCE [LARGE SCALE GENOMIC DNA]</scope>
</reference>
<name>A0A1Y6EUS0_9HYPH</name>
<protein>
    <submittedName>
        <fullName evidence="2">PTS IIA-like nitrogen-regulatory protein PtsN</fullName>
    </submittedName>
</protein>
<feature type="domain" description="PTS EIIA type-2" evidence="1">
    <location>
        <begin position="5"/>
        <end position="147"/>
    </location>
</feature>
<dbReference type="Gene3D" id="3.40.930.10">
    <property type="entry name" value="Mannitol-specific EII, Chain A"/>
    <property type="match status" value="1"/>
</dbReference>
<evidence type="ECO:0000313" key="2">
    <source>
        <dbReference type="EMBL" id="SMQ63943.1"/>
    </source>
</evidence>
<dbReference type="Proteomes" id="UP000194474">
    <property type="component" value="Unassembled WGS sequence"/>
</dbReference>
<dbReference type="AlphaFoldDB" id="A0A1Y6EUS0"/>
<dbReference type="InterPro" id="IPR051541">
    <property type="entry name" value="PTS_SugarTrans_NitroReg"/>
</dbReference>
<dbReference type="CDD" id="cd00211">
    <property type="entry name" value="PTS_IIA_fru"/>
    <property type="match status" value="1"/>
</dbReference>
<accession>A0A1Y6EUS0</accession>
<organism evidence="2 3">
    <name type="scientific">Devosia lucknowensis</name>
    <dbReference type="NCBI Taxonomy" id="1096929"/>
    <lineage>
        <taxon>Bacteria</taxon>
        <taxon>Pseudomonadati</taxon>
        <taxon>Pseudomonadota</taxon>
        <taxon>Alphaproteobacteria</taxon>
        <taxon>Hyphomicrobiales</taxon>
        <taxon>Devosiaceae</taxon>
        <taxon>Devosia</taxon>
    </lineage>
</organism>
<evidence type="ECO:0000259" key="1">
    <source>
        <dbReference type="PROSITE" id="PS51094"/>
    </source>
</evidence>
<dbReference type="InterPro" id="IPR016152">
    <property type="entry name" value="PTrfase/Anion_transptr"/>
</dbReference>
<dbReference type="GO" id="GO:0030295">
    <property type="term" value="F:protein kinase activator activity"/>
    <property type="evidence" value="ECO:0007669"/>
    <property type="project" value="TreeGrafter"/>
</dbReference>
<dbReference type="PROSITE" id="PS51094">
    <property type="entry name" value="PTS_EIIA_TYPE_2"/>
    <property type="match status" value="1"/>
</dbReference>
<dbReference type="PANTHER" id="PTHR47738:SF1">
    <property type="entry name" value="NITROGEN REGULATORY PROTEIN"/>
    <property type="match status" value="1"/>
</dbReference>
<dbReference type="OrthoDB" id="95460at2"/>
<dbReference type="RefSeq" id="WP_086469293.1">
    <property type="nucleotide sequence ID" value="NZ_FXWK01000001.1"/>
</dbReference>
<dbReference type="InterPro" id="IPR002178">
    <property type="entry name" value="PTS_EIIA_type-2_dom"/>
</dbReference>
<dbReference type="PANTHER" id="PTHR47738">
    <property type="entry name" value="PTS SYSTEM FRUCTOSE-LIKE EIIA COMPONENT-RELATED"/>
    <property type="match status" value="1"/>
</dbReference>
<gene>
    <name evidence="2" type="ORF">SAMN06295905_0891</name>
</gene>
<keyword evidence="3" id="KW-1185">Reference proteome</keyword>
<evidence type="ECO:0000313" key="3">
    <source>
        <dbReference type="Proteomes" id="UP000194474"/>
    </source>
</evidence>